<feature type="domain" description="Fucosyltransferase C-terminal" evidence="13">
    <location>
        <begin position="291"/>
        <end position="467"/>
    </location>
</feature>
<evidence type="ECO:0000256" key="11">
    <source>
        <dbReference type="ARBA" id="ARBA00023180"/>
    </source>
</evidence>
<dbReference type="Gene3D" id="3.40.50.11660">
    <property type="entry name" value="Glycosyl transferase family 10, C-terminal domain"/>
    <property type="match status" value="1"/>
</dbReference>
<evidence type="ECO:0000259" key="14">
    <source>
        <dbReference type="Pfam" id="PF17039"/>
    </source>
</evidence>
<dbReference type="Proteomes" id="UP001292079">
    <property type="component" value="Unassembled WGS sequence"/>
</dbReference>
<dbReference type="AlphaFoldDB" id="A0AAE1ZF43"/>
<reference evidence="15" key="1">
    <citation type="submission" date="2022-04" db="EMBL/GenBank/DDBJ databases">
        <authorList>
            <person name="Xu L."/>
            <person name="Lv Z."/>
        </authorList>
    </citation>
    <scope>NUCLEOTIDE SEQUENCE</scope>
    <source>
        <strain evidence="15">LV_2022a</strain>
    </source>
</reference>
<comment type="similarity">
    <text evidence="3 12">Belongs to the glycosyltransferase 10 family.</text>
</comment>
<dbReference type="EMBL" id="JALJAT010000002">
    <property type="protein sequence ID" value="KAK4472680.1"/>
    <property type="molecule type" value="Genomic_DNA"/>
</dbReference>
<dbReference type="InterPro" id="IPR038577">
    <property type="entry name" value="GT10-like_C_sf"/>
</dbReference>
<keyword evidence="11" id="KW-0325">Glycoprotein</keyword>
<organism evidence="15 16">
    <name type="scientific">Schistosoma mekongi</name>
    <name type="common">Parasitic worm</name>
    <dbReference type="NCBI Taxonomy" id="38744"/>
    <lineage>
        <taxon>Eukaryota</taxon>
        <taxon>Metazoa</taxon>
        <taxon>Spiralia</taxon>
        <taxon>Lophotrochozoa</taxon>
        <taxon>Platyhelminthes</taxon>
        <taxon>Trematoda</taxon>
        <taxon>Digenea</taxon>
        <taxon>Strigeidida</taxon>
        <taxon>Schistosomatoidea</taxon>
        <taxon>Schistosomatidae</taxon>
        <taxon>Schistosoma</taxon>
    </lineage>
</organism>
<keyword evidence="5 12" id="KW-0808">Transferase</keyword>
<evidence type="ECO:0000259" key="13">
    <source>
        <dbReference type="Pfam" id="PF00852"/>
    </source>
</evidence>
<evidence type="ECO:0000256" key="6">
    <source>
        <dbReference type="ARBA" id="ARBA00022692"/>
    </source>
</evidence>
<keyword evidence="10 12" id="KW-0472">Membrane</keyword>
<comment type="pathway">
    <text evidence="2">Protein modification; protein glycosylation.</text>
</comment>
<dbReference type="Pfam" id="PF17039">
    <property type="entry name" value="Glyco_tran_10_N"/>
    <property type="match status" value="1"/>
</dbReference>
<feature type="domain" description="Fucosyltransferase N-terminal" evidence="14">
    <location>
        <begin position="188"/>
        <end position="264"/>
    </location>
</feature>
<evidence type="ECO:0000256" key="7">
    <source>
        <dbReference type="ARBA" id="ARBA00022968"/>
    </source>
</evidence>
<gene>
    <name evidence="15" type="ORF">MN116_003910</name>
</gene>
<dbReference type="GO" id="GO:0032580">
    <property type="term" value="C:Golgi cisterna membrane"/>
    <property type="evidence" value="ECO:0007669"/>
    <property type="project" value="UniProtKB-SubCell"/>
</dbReference>
<keyword evidence="16" id="KW-1185">Reference proteome</keyword>
<evidence type="ECO:0000256" key="5">
    <source>
        <dbReference type="ARBA" id="ARBA00022679"/>
    </source>
</evidence>
<keyword evidence="8 12" id="KW-1133">Transmembrane helix</keyword>
<dbReference type="EC" id="2.4.1.-" evidence="12"/>
<dbReference type="InterPro" id="IPR031481">
    <property type="entry name" value="Glyco_tran_10_N"/>
</dbReference>
<protein>
    <recommendedName>
        <fullName evidence="12">Fucosyltransferase</fullName>
        <ecNumber evidence="12">2.4.1.-</ecNumber>
    </recommendedName>
</protein>
<dbReference type="InterPro" id="IPR055270">
    <property type="entry name" value="Glyco_tran_10_C"/>
</dbReference>
<evidence type="ECO:0000313" key="15">
    <source>
        <dbReference type="EMBL" id="KAK4472680.1"/>
    </source>
</evidence>
<dbReference type="SUPFAM" id="SSF53756">
    <property type="entry name" value="UDP-Glycosyltransferase/glycogen phosphorylase"/>
    <property type="match status" value="1"/>
</dbReference>
<feature type="transmembrane region" description="Helical" evidence="12">
    <location>
        <begin position="28"/>
        <end position="48"/>
    </location>
</feature>
<comment type="subcellular location">
    <subcellularLocation>
        <location evidence="1">Golgi apparatus membrane</location>
        <topology evidence="1">Single-pass type II membrane protein</topology>
    </subcellularLocation>
    <subcellularLocation>
        <location evidence="12">Golgi apparatus</location>
        <location evidence="12">Golgi stack membrane</location>
        <topology evidence="12">Single-pass type II membrane protein</topology>
    </subcellularLocation>
</comment>
<evidence type="ECO:0000256" key="10">
    <source>
        <dbReference type="ARBA" id="ARBA00023136"/>
    </source>
</evidence>
<keyword evidence="7" id="KW-0735">Signal-anchor</keyword>
<dbReference type="GO" id="GO:0000139">
    <property type="term" value="C:Golgi membrane"/>
    <property type="evidence" value="ECO:0007669"/>
    <property type="project" value="UniProtKB-SubCell"/>
</dbReference>
<evidence type="ECO:0000256" key="4">
    <source>
        <dbReference type="ARBA" id="ARBA00022676"/>
    </source>
</evidence>
<proteinExistence type="inferred from homology"/>
<keyword evidence="6 12" id="KW-0812">Transmembrane</keyword>
<evidence type="ECO:0000256" key="1">
    <source>
        <dbReference type="ARBA" id="ARBA00004323"/>
    </source>
</evidence>
<sequence length="485" mass="56691">MSSLKRLVLLLLGRNIYTNVKRIIPKKIVFVSILLLLIFTLIYSITFYSDEILLSVYFTEEYTGEYMKRRNSLVDRILKPISEIDRDALMVNNISSMKRQRNVAINSKRHLGALVTNLFDQQGLKLKKTFDMENLVLFPFEVNDPFKDDRILAQMSYVPAQVLQARINGRIRKKRIHYNERSSSSLPNLSVCPVYECDVSGYEDSMENADLVIFGSNPHTNKPTNQSWLIYHIESPRHSSFTGLQNMVNFTATYTVDSTIVTPYYKYVAFADVEPKDLSKRIQLLEDYSVGKTKMVAWFVSNCAASSRRLEYVKKLQKYIQVDIYGSCGALSCSRSDDRCFKLLKTDYKFYLSFENSICQDYITEKFFENALKNTVIPVVMGASKQELVRSAPPNSFIHIDDFNSTKELADYLYYLDKNKTAYNEYFKWYNHGIVDFNTYTDCRFCMLAHEIDNFEYPYWYKDVNQWRDDQCRNNRFSNVAEVLV</sequence>
<evidence type="ECO:0000256" key="3">
    <source>
        <dbReference type="ARBA" id="ARBA00008919"/>
    </source>
</evidence>
<dbReference type="PANTHER" id="PTHR48438:SF1">
    <property type="entry name" value="ALPHA-(1,3)-FUCOSYLTRANSFERASE C-RELATED"/>
    <property type="match status" value="1"/>
</dbReference>
<dbReference type="FunFam" id="3.40.50.11660:FF:000004">
    <property type="entry name" value="Glycoprotein 3-alpha-L-fucosyltransferase A"/>
    <property type="match status" value="1"/>
</dbReference>
<reference evidence="15" key="2">
    <citation type="journal article" date="2023" name="Infect Dis Poverty">
        <title>Chromosome-scale genome of the human blood fluke Schistosoma mekongi and its implications for public health.</title>
        <authorList>
            <person name="Zhou M."/>
            <person name="Xu L."/>
            <person name="Xu D."/>
            <person name="Chen W."/>
            <person name="Khan J."/>
            <person name="Hu Y."/>
            <person name="Huang H."/>
            <person name="Wei H."/>
            <person name="Zhang Y."/>
            <person name="Chusongsang P."/>
            <person name="Tanasarnprasert K."/>
            <person name="Hu X."/>
            <person name="Limpanont Y."/>
            <person name="Lv Z."/>
        </authorList>
    </citation>
    <scope>NUCLEOTIDE SEQUENCE</scope>
    <source>
        <strain evidence="15">LV_2022a</strain>
    </source>
</reference>
<name>A0AAE1ZF43_SCHME</name>
<evidence type="ECO:0000256" key="8">
    <source>
        <dbReference type="ARBA" id="ARBA00022989"/>
    </source>
</evidence>
<evidence type="ECO:0000313" key="16">
    <source>
        <dbReference type="Proteomes" id="UP001292079"/>
    </source>
</evidence>
<keyword evidence="9 12" id="KW-0333">Golgi apparatus</keyword>
<dbReference type="PANTHER" id="PTHR48438">
    <property type="entry name" value="ALPHA-(1,3)-FUCOSYLTRANSFERASE C-RELATED"/>
    <property type="match status" value="1"/>
</dbReference>
<comment type="caution">
    <text evidence="15">The sequence shown here is derived from an EMBL/GenBank/DDBJ whole genome shotgun (WGS) entry which is preliminary data.</text>
</comment>
<evidence type="ECO:0000256" key="9">
    <source>
        <dbReference type="ARBA" id="ARBA00023034"/>
    </source>
</evidence>
<dbReference type="Pfam" id="PF00852">
    <property type="entry name" value="Glyco_transf_10"/>
    <property type="match status" value="1"/>
</dbReference>
<dbReference type="InterPro" id="IPR001503">
    <property type="entry name" value="Glyco_trans_10"/>
</dbReference>
<accession>A0AAE1ZF43</accession>
<keyword evidence="4 12" id="KW-0328">Glycosyltransferase</keyword>
<dbReference type="GO" id="GO:0008417">
    <property type="term" value="F:fucosyltransferase activity"/>
    <property type="evidence" value="ECO:0007669"/>
    <property type="project" value="InterPro"/>
</dbReference>
<evidence type="ECO:0000256" key="2">
    <source>
        <dbReference type="ARBA" id="ARBA00004922"/>
    </source>
</evidence>
<evidence type="ECO:0000256" key="12">
    <source>
        <dbReference type="RuleBase" id="RU003832"/>
    </source>
</evidence>